<dbReference type="Gene3D" id="1.50.40.10">
    <property type="entry name" value="Mitochondrial carrier domain"/>
    <property type="match status" value="1"/>
</dbReference>
<comment type="similarity">
    <text evidence="2 15">Belongs to the mitochondrial carrier (TC 2.A.29) family.</text>
</comment>
<protein>
    <recommendedName>
        <fullName evidence="16">ADP/ATP translocase</fullName>
    </recommendedName>
    <alternativeName>
        <fullName evidence="16">ADP,ATP carrier protein</fullName>
    </alternativeName>
</protein>
<reference evidence="18" key="1">
    <citation type="submission" date="2022-11" db="UniProtKB">
        <authorList>
            <consortium name="WormBaseParasite"/>
        </authorList>
    </citation>
    <scope>IDENTIFICATION</scope>
</reference>
<dbReference type="PANTHER" id="PTHR45635">
    <property type="entry name" value="ADP,ATP CARRIER PROTEIN 1-RELATED-RELATED"/>
    <property type="match status" value="1"/>
</dbReference>
<keyword evidence="10" id="KW-0496">Mitochondrion</keyword>
<evidence type="ECO:0000256" key="12">
    <source>
        <dbReference type="ARBA" id="ARBA00024143"/>
    </source>
</evidence>
<evidence type="ECO:0000256" key="9">
    <source>
        <dbReference type="ARBA" id="ARBA00022989"/>
    </source>
</evidence>
<evidence type="ECO:0000313" key="18">
    <source>
        <dbReference type="WBParaSite" id="jg12972"/>
    </source>
</evidence>
<evidence type="ECO:0000256" key="11">
    <source>
        <dbReference type="ARBA" id="ARBA00023136"/>
    </source>
</evidence>
<comment type="function">
    <text evidence="13">ADP:ATP antiporter that mediates import of ADP into the mitochondrial matrix for ATP synthesis, and export of ATP out to fuel the cell. Cycles between the cytoplasmic-open state (c-state) and the matrix-open state (m-state): operates by the alternating access mechanism with a single substrate-binding site intermittently exposed to either the cytosolic (c-state) or matrix (m-state) side of the inner mitochondrial membrane.</text>
</comment>
<sequence>MAESFSVVKHLEQKNTGNFDSQKFIIDVLSGGTAAAIAKTIVAPMERVKLLLQHASATISADKRYKGIIDVLVSSKRAGYAALVVNWLTSFATPESSSELRFQRLLQDLFGDGVYFLDPCSEGPYFDSFNMIREKTFGSSLLAIWLLTRSYKIPDVLDDVFVNSCLIKIASLMAVGRIGFFCQSKAQPSIALHTLECLTPPSVINPDGQKMNFFTSWAVAQLQFVLEPLLPMEHSQT</sequence>
<dbReference type="InterPro" id="IPR023395">
    <property type="entry name" value="MCP_dom_sf"/>
</dbReference>
<dbReference type="Proteomes" id="UP000887574">
    <property type="component" value="Unplaced"/>
</dbReference>
<dbReference type="Pfam" id="PF00153">
    <property type="entry name" value="Mito_carr"/>
    <property type="match status" value="1"/>
</dbReference>
<dbReference type="InterPro" id="IPR002113">
    <property type="entry name" value="ADT_euk_type"/>
</dbReference>
<keyword evidence="4 15" id="KW-0813">Transport</keyword>
<evidence type="ECO:0000256" key="13">
    <source>
        <dbReference type="ARBA" id="ARBA00045250"/>
    </source>
</evidence>
<keyword evidence="6 14" id="KW-0812">Transmembrane</keyword>
<dbReference type="AlphaFoldDB" id="A0A915CW36"/>
<dbReference type="GO" id="GO:1901029">
    <property type="term" value="P:negative regulation of mitochondrial outer membrane permeabilization involved in apoptotic signaling pathway"/>
    <property type="evidence" value="ECO:0007669"/>
    <property type="project" value="TreeGrafter"/>
</dbReference>
<dbReference type="SUPFAM" id="SSF103506">
    <property type="entry name" value="Mitochondrial carrier"/>
    <property type="match status" value="1"/>
</dbReference>
<comment type="subunit">
    <text evidence="3 16">Monomer.</text>
</comment>
<keyword evidence="9" id="KW-1133">Transmembrane helix</keyword>
<accession>A0A915CW36</accession>
<name>A0A915CW36_9BILA</name>
<dbReference type="PANTHER" id="PTHR45635:SF14">
    <property type="entry name" value="ADP_ATP TRANSLOCASE"/>
    <property type="match status" value="1"/>
</dbReference>
<evidence type="ECO:0000256" key="2">
    <source>
        <dbReference type="ARBA" id="ARBA00006375"/>
    </source>
</evidence>
<dbReference type="PROSITE" id="PS50920">
    <property type="entry name" value="SOLCAR"/>
    <property type="match status" value="1"/>
</dbReference>
<evidence type="ECO:0000256" key="14">
    <source>
        <dbReference type="PROSITE-ProRule" id="PRU00282"/>
    </source>
</evidence>
<proteinExistence type="inferred from homology"/>
<evidence type="ECO:0000256" key="8">
    <source>
        <dbReference type="ARBA" id="ARBA00022792"/>
    </source>
</evidence>
<evidence type="ECO:0000256" key="7">
    <source>
        <dbReference type="ARBA" id="ARBA00022737"/>
    </source>
</evidence>
<dbReference type="GO" id="GO:0005471">
    <property type="term" value="F:ATP:ADP antiporter activity"/>
    <property type="evidence" value="ECO:0007669"/>
    <property type="project" value="UniProtKB-UniRule"/>
</dbReference>
<comment type="catalytic activity">
    <reaction evidence="12">
        <text>ADP(in) + ATP(out) = ADP(out) + ATP(in)</text>
        <dbReference type="Rhea" id="RHEA:34999"/>
        <dbReference type="ChEBI" id="CHEBI:30616"/>
        <dbReference type="ChEBI" id="CHEBI:456216"/>
    </reaction>
    <physiologicalReaction direction="left-to-right" evidence="12">
        <dbReference type="Rhea" id="RHEA:35000"/>
    </physiologicalReaction>
</comment>
<evidence type="ECO:0000256" key="10">
    <source>
        <dbReference type="ARBA" id="ARBA00023128"/>
    </source>
</evidence>
<keyword evidence="8" id="KW-0999">Mitochondrion inner membrane</keyword>
<evidence type="ECO:0000256" key="6">
    <source>
        <dbReference type="ARBA" id="ARBA00022692"/>
    </source>
</evidence>
<dbReference type="GO" id="GO:1990544">
    <property type="term" value="P:mitochondrial ATP transmembrane transport"/>
    <property type="evidence" value="ECO:0007669"/>
    <property type="project" value="InterPro"/>
</dbReference>
<dbReference type="PRINTS" id="PR00926">
    <property type="entry name" value="MITOCARRIER"/>
</dbReference>
<evidence type="ECO:0000256" key="15">
    <source>
        <dbReference type="RuleBase" id="RU000488"/>
    </source>
</evidence>
<evidence type="ECO:0000256" key="4">
    <source>
        <dbReference type="ARBA" id="ARBA00022448"/>
    </source>
</evidence>
<evidence type="ECO:0000256" key="16">
    <source>
        <dbReference type="RuleBase" id="RU368008"/>
    </source>
</evidence>
<keyword evidence="5" id="KW-0050">Antiport</keyword>
<organism evidence="17 18">
    <name type="scientific">Ditylenchus dipsaci</name>
    <dbReference type="NCBI Taxonomy" id="166011"/>
    <lineage>
        <taxon>Eukaryota</taxon>
        <taxon>Metazoa</taxon>
        <taxon>Ecdysozoa</taxon>
        <taxon>Nematoda</taxon>
        <taxon>Chromadorea</taxon>
        <taxon>Rhabditida</taxon>
        <taxon>Tylenchina</taxon>
        <taxon>Tylenchomorpha</taxon>
        <taxon>Sphaerularioidea</taxon>
        <taxon>Anguinidae</taxon>
        <taxon>Anguininae</taxon>
        <taxon>Ditylenchus</taxon>
    </lineage>
</organism>
<keyword evidence="17" id="KW-1185">Reference proteome</keyword>
<evidence type="ECO:0000256" key="1">
    <source>
        <dbReference type="ARBA" id="ARBA00004448"/>
    </source>
</evidence>
<comment type="subcellular location">
    <subcellularLocation>
        <location evidence="16">Membrane</location>
        <topology evidence="16">Multi-pass membrane protein</topology>
    </subcellularLocation>
    <subcellularLocation>
        <location evidence="1">Mitochondrion inner membrane</location>
        <topology evidence="1">Multi-pass membrane protein</topology>
    </subcellularLocation>
</comment>
<dbReference type="InterPro" id="IPR018108">
    <property type="entry name" value="MCP_transmembrane"/>
</dbReference>
<feature type="repeat" description="Solcar" evidence="14">
    <location>
        <begin position="22"/>
        <end position="111"/>
    </location>
</feature>
<evidence type="ECO:0000256" key="3">
    <source>
        <dbReference type="ARBA" id="ARBA00011245"/>
    </source>
</evidence>
<dbReference type="InterPro" id="IPR002067">
    <property type="entry name" value="MCP"/>
</dbReference>
<comment type="function">
    <text evidence="16">Catalyzes the exchange of ADP and ATP across the membrane.</text>
</comment>
<evidence type="ECO:0000313" key="17">
    <source>
        <dbReference type="Proteomes" id="UP000887574"/>
    </source>
</evidence>
<dbReference type="WBParaSite" id="jg12972">
    <property type="protein sequence ID" value="jg12972"/>
    <property type="gene ID" value="jg12972"/>
</dbReference>
<dbReference type="GO" id="GO:0005743">
    <property type="term" value="C:mitochondrial inner membrane"/>
    <property type="evidence" value="ECO:0007669"/>
    <property type="project" value="UniProtKB-SubCell"/>
</dbReference>
<evidence type="ECO:0000256" key="5">
    <source>
        <dbReference type="ARBA" id="ARBA00022449"/>
    </source>
</evidence>
<keyword evidence="11 14" id="KW-0472">Membrane</keyword>
<dbReference type="GO" id="GO:0140021">
    <property type="term" value="P:mitochondrial ADP transmembrane transport"/>
    <property type="evidence" value="ECO:0007669"/>
    <property type="project" value="InterPro"/>
</dbReference>
<keyword evidence="7" id="KW-0677">Repeat</keyword>